<sequence>MGNNESTLLYANYAICQTIRNCLNMQKHSRKIVSFSTDDDSDEDTNKIAREEDHEEEARRLIDPHRLRMRPVEQSIIGRKPAIRRKEPHVGPKPSLKNAKLYRILGEETFTTSRLLHASALRNDESETETAKDSVNRSLLPKFFSKSKPVKQEVHQWEVDVQLADDNQETREEYDECESNLMQDISSELAIIRIQNGKFVASLDMRKIPKGYITLELREIFRIDILLGKNSESTDQHTVTRRRPFAFFLLPNYIDMQTVGFALKDEKEVLIIFGYLFNALLDTGPKETQSVFSHFFNTDSPKARRKKLKADETTHEVQSDLDFVVRRQKMC</sequence>
<evidence type="ECO:0000313" key="3">
    <source>
        <dbReference type="Proteomes" id="UP000549394"/>
    </source>
</evidence>
<dbReference type="AlphaFoldDB" id="A0A7I8VMW1"/>
<feature type="region of interest" description="Disordered" evidence="1">
    <location>
        <begin position="36"/>
        <end position="57"/>
    </location>
</feature>
<comment type="caution">
    <text evidence="2">The sequence shown here is derived from an EMBL/GenBank/DDBJ whole genome shotgun (WGS) entry which is preliminary data.</text>
</comment>
<name>A0A7I8VMW1_9ANNE</name>
<evidence type="ECO:0000256" key="1">
    <source>
        <dbReference type="SAM" id="MobiDB-lite"/>
    </source>
</evidence>
<evidence type="ECO:0000313" key="2">
    <source>
        <dbReference type="EMBL" id="CAD5117066.1"/>
    </source>
</evidence>
<dbReference type="EMBL" id="CAJFCJ010000007">
    <property type="protein sequence ID" value="CAD5117066.1"/>
    <property type="molecule type" value="Genomic_DNA"/>
</dbReference>
<gene>
    <name evidence="2" type="ORF">DGYR_LOCUS5632</name>
</gene>
<proteinExistence type="predicted"/>
<accession>A0A7I8VMW1</accession>
<reference evidence="2 3" key="1">
    <citation type="submission" date="2020-08" db="EMBL/GenBank/DDBJ databases">
        <authorList>
            <person name="Hejnol A."/>
        </authorList>
    </citation>
    <scope>NUCLEOTIDE SEQUENCE [LARGE SCALE GENOMIC DNA]</scope>
</reference>
<protein>
    <submittedName>
        <fullName evidence="2">Uncharacterized protein</fullName>
    </submittedName>
</protein>
<keyword evidence="3" id="KW-1185">Reference proteome</keyword>
<dbReference type="Proteomes" id="UP000549394">
    <property type="component" value="Unassembled WGS sequence"/>
</dbReference>
<feature type="compositionally biased region" description="Basic and acidic residues" evidence="1">
    <location>
        <begin position="44"/>
        <end position="57"/>
    </location>
</feature>
<organism evidence="2 3">
    <name type="scientific">Dimorphilus gyrociliatus</name>
    <dbReference type="NCBI Taxonomy" id="2664684"/>
    <lineage>
        <taxon>Eukaryota</taxon>
        <taxon>Metazoa</taxon>
        <taxon>Spiralia</taxon>
        <taxon>Lophotrochozoa</taxon>
        <taxon>Annelida</taxon>
        <taxon>Polychaeta</taxon>
        <taxon>Polychaeta incertae sedis</taxon>
        <taxon>Dinophilidae</taxon>
        <taxon>Dimorphilus</taxon>
    </lineage>
</organism>